<evidence type="ECO:0000313" key="1">
    <source>
        <dbReference type="EMBL" id="QHU15794.1"/>
    </source>
</evidence>
<dbReference type="EMBL" id="MN740868">
    <property type="protein sequence ID" value="QHU15794.1"/>
    <property type="molecule type" value="Genomic_DNA"/>
</dbReference>
<dbReference type="PANTHER" id="PTHR47112">
    <property type="entry name" value="PX DOMAIN-CONTAINING PROTEIN"/>
    <property type="match status" value="1"/>
</dbReference>
<dbReference type="Gene3D" id="3.90.1720.10">
    <property type="entry name" value="endopeptidase domain like (from Nostoc punctiforme)"/>
    <property type="match status" value="1"/>
</dbReference>
<sequence>MDFLQTGDIILFKGRTFVSYILEYFGRSPYSHVGMIVRNPSYLNKDLEDGIYLLESGWNAIPDAETGVVKVGVQIHFLADILAECSANSVFVRKVECKRDDAFYKTLQTVHRDIQNKPYDLNPWDWLMGLYSLHHPLPLEPAYQQIDRFWCSALLAYIFEKLGLIEPVNWSLVGPREFGDVSTTQLQFLCYIGKEDLLR</sequence>
<dbReference type="SUPFAM" id="SSF54001">
    <property type="entry name" value="Cysteine proteinases"/>
    <property type="match status" value="1"/>
</dbReference>
<organism evidence="1">
    <name type="scientific">viral metagenome</name>
    <dbReference type="NCBI Taxonomy" id="1070528"/>
    <lineage>
        <taxon>unclassified sequences</taxon>
        <taxon>metagenomes</taxon>
        <taxon>organismal metagenomes</taxon>
    </lineage>
</organism>
<protein>
    <recommendedName>
        <fullName evidence="2">Peptidase</fullName>
    </recommendedName>
</protein>
<dbReference type="InterPro" id="IPR038765">
    <property type="entry name" value="Papain-like_cys_pep_sf"/>
</dbReference>
<proteinExistence type="predicted"/>
<reference evidence="1" key="1">
    <citation type="journal article" date="2020" name="Nature">
        <title>Giant virus diversity and host interactions through global metagenomics.</title>
        <authorList>
            <person name="Schulz F."/>
            <person name="Roux S."/>
            <person name="Paez-Espino D."/>
            <person name="Jungbluth S."/>
            <person name="Walsh D.A."/>
            <person name="Denef V.J."/>
            <person name="McMahon K.D."/>
            <person name="Konstantinidis K.T."/>
            <person name="Eloe-Fadrosh E.A."/>
            <person name="Kyrpides N.C."/>
            <person name="Woyke T."/>
        </authorList>
    </citation>
    <scope>NUCLEOTIDE SEQUENCE</scope>
    <source>
        <strain evidence="1">GVMAG-S-3300010158-109</strain>
    </source>
</reference>
<name>A0A6C0KHN9_9ZZZZ</name>
<evidence type="ECO:0008006" key="2">
    <source>
        <dbReference type="Google" id="ProtNLM"/>
    </source>
</evidence>
<dbReference type="AlphaFoldDB" id="A0A6C0KHN9"/>
<dbReference type="PANTHER" id="PTHR47112:SF1">
    <property type="entry name" value="PX DOMAIN-CONTAINING PROTEIN"/>
    <property type="match status" value="1"/>
</dbReference>
<accession>A0A6C0KHN9</accession>